<evidence type="ECO:0000313" key="2">
    <source>
        <dbReference type="Proteomes" id="UP000663852"/>
    </source>
</evidence>
<dbReference type="AlphaFoldDB" id="A0A815JFV3"/>
<proteinExistence type="predicted"/>
<gene>
    <name evidence="1" type="ORF">EDS130_LOCUS34968</name>
</gene>
<dbReference type="EMBL" id="CAJNOJ010000300">
    <property type="protein sequence ID" value="CAF1381799.1"/>
    <property type="molecule type" value="Genomic_DNA"/>
</dbReference>
<evidence type="ECO:0000313" key="1">
    <source>
        <dbReference type="EMBL" id="CAF1381799.1"/>
    </source>
</evidence>
<organism evidence="1 2">
    <name type="scientific">Adineta ricciae</name>
    <name type="common">Rotifer</name>
    <dbReference type="NCBI Taxonomy" id="249248"/>
    <lineage>
        <taxon>Eukaryota</taxon>
        <taxon>Metazoa</taxon>
        <taxon>Spiralia</taxon>
        <taxon>Gnathifera</taxon>
        <taxon>Rotifera</taxon>
        <taxon>Eurotatoria</taxon>
        <taxon>Bdelloidea</taxon>
        <taxon>Adinetida</taxon>
        <taxon>Adinetidae</taxon>
        <taxon>Adineta</taxon>
    </lineage>
</organism>
<dbReference type="OrthoDB" id="10588206at2759"/>
<protein>
    <submittedName>
        <fullName evidence="1">Uncharacterized protein</fullName>
    </submittedName>
</protein>
<name>A0A815JFV3_ADIRI</name>
<comment type="caution">
    <text evidence="1">The sequence shown here is derived from an EMBL/GenBank/DDBJ whole genome shotgun (WGS) entry which is preliminary data.</text>
</comment>
<accession>A0A815JFV3</accession>
<dbReference type="Proteomes" id="UP000663852">
    <property type="component" value="Unassembled WGS sequence"/>
</dbReference>
<reference evidence="1" key="1">
    <citation type="submission" date="2021-02" db="EMBL/GenBank/DDBJ databases">
        <authorList>
            <person name="Nowell W R."/>
        </authorList>
    </citation>
    <scope>NUCLEOTIDE SEQUENCE</scope>
</reference>
<sequence length="128" mass="14726">MFHNKLDKKAVHIIPEDILVNFDINCDSHIRIINDLQIKNNLVQSMQFTIQSMVEKIILVDDHYQLLNELIGNSSIDTNKIVLCVTDHISDIQSENHLQQLAKIMIALQCFDKKSLNVIIDQVDSMNN</sequence>